<dbReference type="EMBL" id="KB445553">
    <property type="protein sequence ID" value="EMC98327.1"/>
    <property type="molecule type" value="Genomic_DNA"/>
</dbReference>
<dbReference type="AlphaFoldDB" id="M2LUP9"/>
<name>M2LUP9_BAUPA</name>
<keyword evidence="4" id="KW-1185">Reference proteome</keyword>
<dbReference type="eggNOG" id="ENOG502QURU">
    <property type="taxonomic scope" value="Eukaryota"/>
</dbReference>
<dbReference type="STRING" id="717646.M2LUP9"/>
<feature type="compositionally biased region" description="Basic and acidic residues" evidence="2">
    <location>
        <begin position="37"/>
        <end position="48"/>
    </location>
</feature>
<organism evidence="3 4">
    <name type="scientific">Baudoinia panamericana (strain UAMH 10762)</name>
    <name type="common">Angels' share fungus</name>
    <name type="synonym">Baudoinia compniacensis (strain UAMH 10762)</name>
    <dbReference type="NCBI Taxonomy" id="717646"/>
    <lineage>
        <taxon>Eukaryota</taxon>
        <taxon>Fungi</taxon>
        <taxon>Dikarya</taxon>
        <taxon>Ascomycota</taxon>
        <taxon>Pezizomycotina</taxon>
        <taxon>Dothideomycetes</taxon>
        <taxon>Dothideomycetidae</taxon>
        <taxon>Mycosphaerellales</taxon>
        <taxon>Teratosphaeriaceae</taxon>
        <taxon>Baudoinia</taxon>
    </lineage>
</organism>
<dbReference type="GeneID" id="19107580"/>
<evidence type="ECO:0000313" key="4">
    <source>
        <dbReference type="Proteomes" id="UP000011761"/>
    </source>
</evidence>
<dbReference type="RefSeq" id="XP_007675001.1">
    <property type="nucleotide sequence ID" value="XM_007676811.1"/>
</dbReference>
<dbReference type="HOGENOM" id="CLU_002370_1_1_1"/>
<sequence length="491" mass="55657">MGVRASELAGTAEPSPALPQSSDTSGARSVLTGSEYPPEKVGWHEGNDFKTPMPTPRQAQERKSSAVSVGGPLDISRLVTLPPPYPRHHPALNNSHPMLADLRNEHRTMTNHIDIQQIKNNFLDRDFVIRKQHNELAKERRARLHSGIQTKLGNGTMSFAQAAQEEAAFDKEEAERGKAEARTNFERYETQVAQPLNELLLARLKTADECIERLKLDLETSNHVADPNQAQEEGDEQPERLEKLTLLKWLFEAREQLHTETFDLHANRSEQYSEVILTPYRIQRAQAKIDEATAFFGKDSRDRQLAFARDFVKRHEELQRIVEMHVSRGVEDQMSAFWDIAPSLLDVATGLPSALEELDIHIPELEYEENPSYHDHPLQYLYCLLSHAEKSAYQFIESEINLLCLLHEVRTASTKGHVRLVEIHGSAASPHTPDRAVLQEAEERLTQDLKEKVGEVEKQWREALGDGLEDCRARVKGYLQISGGWEDGLDG</sequence>
<gene>
    <name evidence="3" type="ORF">BAUCODRAFT_121202</name>
</gene>
<accession>M2LUP9</accession>
<dbReference type="KEGG" id="bcom:BAUCODRAFT_121202"/>
<feature type="region of interest" description="Disordered" evidence="2">
    <location>
        <begin position="1"/>
        <end position="68"/>
    </location>
</feature>
<dbReference type="OMA" id="HIPELEY"/>
<proteinExistence type="predicted"/>
<feature type="compositionally biased region" description="Polar residues" evidence="2">
    <location>
        <begin position="18"/>
        <end position="27"/>
    </location>
</feature>
<dbReference type="Proteomes" id="UP000011761">
    <property type="component" value="Unassembled WGS sequence"/>
</dbReference>
<reference evidence="3 4" key="1">
    <citation type="journal article" date="2012" name="PLoS Pathog.">
        <title>Diverse lifestyles and strategies of plant pathogenesis encoded in the genomes of eighteen Dothideomycetes fungi.</title>
        <authorList>
            <person name="Ohm R.A."/>
            <person name="Feau N."/>
            <person name="Henrissat B."/>
            <person name="Schoch C.L."/>
            <person name="Horwitz B.A."/>
            <person name="Barry K.W."/>
            <person name="Condon B.J."/>
            <person name="Copeland A.C."/>
            <person name="Dhillon B."/>
            <person name="Glaser F."/>
            <person name="Hesse C.N."/>
            <person name="Kosti I."/>
            <person name="LaButti K."/>
            <person name="Lindquist E.A."/>
            <person name="Lucas S."/>
            <person name="Salamov A.A."/>
            <person name="Bradshaw R.E."/>
            <person name="Ciuffetti L."/>
            <person name="Hamelin R.C."/>
            <person name="Kema G.H.J."/>
            <person name="Lawrence C."/>
            <person name="Scott J.A."/>
            <person name="Spatafora J.W."/>
            <person name="Turgeon B.G."/>
            <person name="de Wit P.J.G.M."/>
            <person name="Zhong S."/>
            <person name="Goodwin S.B."/>
            <person name="Grigoriev I.V."/>
        </authorList>
    </citation>
    <scope>NUCLEOTIDE SEQUENCE [LARGE SCALE GENOMIC DNA]</scope>
    <source>
        <strain evidence="3 4">UAMH 10762</strain>
    </source>
</reference>
<dbReference type="OrthoDB" id="5367052at2759"/>
<feature type="coiled-coil region" evidence="1">
    <location>
        <begin position="160"/>
        <end position="191"/>
    </location>
</feature>
<evidence type="ECO:0000313" key="3">
    <source>
        <dbReference type="EMBL" id="EMC98327.1"/>
    </source>
</evidence>
<keyword evidence="1" id="KW-0175">Coiled coil</keyword>
<evidence type="ECO:0000256" key="1">
    <source>
        <dbReference type="SAM" id="Coils"/>
    </source>
</evidence>
<protein>
    <submittedName>
        <fullName evidence="3">Uncharacterized protein</fullName>
    </submittedName>
</protein>
<evidence type="ECO:0000256" key="2">
    <source>
        <dbReference type="SAM" id="MobiDB-lite"/>
    </source>
</evidence>